<feature type="transmembrane region" description="Helical" evidence="6">
    <location>
        <begin position="20"/>
        <end position="42"/>
    </location>
</feature>
<dbReference type="InterPro" id="IPR052053">
    <property type="entry name" value="IM_YidH-like"/>
</dbReference>
<evidence type="ECO:0000256" key="5">
    <source>
        <dbReference type="ARBA" id="ARBA00023136"/>
    </source>
</evidence>
<reference evidence="8 9" key="1">
    <citation type="submission" date="2016-10" db="EMBL/GenBank/DDBJ databases">
        <authorList>
            <person name="de Groot N.N."/>
        </authorList>
    </citation>
    <scope>NUCLEOTIDE SEQUENCE [LARGE SCALE GENOMIC DNA]</scope>
    <source>
        <strain evidence="8 9">GAS232</strain>
    </source>
</reference>
<proteinExistence type="predicted"/>
<evidence type="ECO:0000313" key="8">
    <source>
        <dbReference type="EMBL" id="SDF70390.1"/>
    </source>
</evidence>
<gene>
    <name evidence="8" type="ORF">SAMN05444167_3051</name>
</gene>
<dbReference type="Proteomes" id="UP000182427">
    <property type="component" value="Chromosome I"/>
</dbReference>
<dbReference type="Pfam" id="PF02656">
    <property type="entry name" value="DUF202"/>
    <property type="match status" value="1"/>
</dbReference>
<dbReference type="InterPro" id="IPR003807">
    <property type="entry name" value="DUF202"/>
</dbReference>
<dbReference type="RefSeq" id="WP_083345896.1">
    <property type="nucleotide sequence ID" value="NZ_LT629690.1"/>
</dbReference>
<evidence type="ECO:0000259" key="7">
    <source>
        <dbReference type="Pfam" id="PF02656"/>
    </source>
</evidence>
<feature type="transmembrane region" description="Helical" evidence="6">
    <location>
        <begin position="96"/>
        <end position="117"/>
    </location>
</feature>
<dbReference type="OrthoDB" id="582337at2"/>
<evidence type="ECO:0000256" key="1">
    <source>
        <dbReference type="ARBA" id="ARBA00004651"/>
    </source>
</evidence>
<evidence type="ECO:0000256" key="3">
    <source>
        <dbReference type="ARBA" id="ARBA00022692"/>
    </source>
</evidence>
<keyword evidence="4 6" id="KW-1133">Transmembrane helix</keyword>
<evidence type="ECO:0000256" key="4">
    <source>
        <dbReference type="ARBA" id="ARBA00022989"/>
    </source>
</evidence>
<evidence type="ECO:0000256" key="2">
    <source>
        <dbReference type="ARBA" id="ARBA00022475"/>
    </source>
</evidence>
<organism evidence="8 9">
    <name type="scientific">Terriglobus roseus</name>
    <dbReference type="NCBI Taxonomy" id="392734"/>
    <lineage>
        <taxon>Bacteria</taxon>
        <taxon>Pseudomonadati</taxon>
        <taxon>Acidobacteriota</taxon>
        <taxon>Terriglobia</taxon>
        <taxon>Terriglobales</taxon>
        <taxon>Acidobacteriaceae</taxon>
        <taxon>Terriglobus</taxon>
    </lineage>
</organism>
<name>A0A1G7NAR1_9BACT</name>
<keyword evidence="2" id="KW-1003">Cell membrane</keyword>
<feature type="domain" description="DUF202" evidence="7">
    <location>
        <begin position="10"/>
        <end position="82"/>
    </location>
</feature>
<evidence type="ECO:0000256" key="6">
    <source>
        <dbReference type="SAM" id="Phobius"/>
    </source>
</evidence>
<keyword evidence="5 6" id="KW-0472">Membrane</keyword>
<feature type="transmembrane region" description="Helical" evidence="6">
    <location>
        <begin position="54"/>
        <end position="76"/>
    </location>
</feature>
<dbReference type="AlphaFoldDB" id="A0A1G7NAR1"/>
<sequence>MADLPQDDPRIYFAAERTFLAWIRTGLALMGVGFAVARFALFLRQMRGNAQMGLSVYAGVAVVLLGVVVLVVSIAQHLQLIRQLREGSWKPAVSRTAIVVAALLAIIGSAIAVYLLVSH</sequence>
<evidence type="ECO:0000313" key="9">
    <source>
        <dbReference type="Proteomes" id="UP000182427"/>
    </source>
</evidence>
<dbReference type="GO" id="GO:0005886">
    <property type="term" value="C:plasma membrane"/>
    <property type="evidence" value="ECO:0007669"/>
    <property type="project" value="UniProtKB-SubCell"/>
</dbReference>
<keyword evidence="9" id="KW-1185">Reference proteome</keyword>
<accession>A0A1G7NAR1</accession>
<dbReference type="PANTHER" id="PTHR34187:SF2">
    <property type="entry name" value="DUF202 DOMAIN-CONTAINING PROTEIN"/>
    <property type="match status" value="1"/>
</dbReference>
<protein>
    <submittedName>
        <fullName evidence="8">Putative membrane protein</fullName>
    </submittedName>
</protein>
<dbReference type="PANTHER" id="PTHR34187">
    <property type="entry name" value="FGR18P"/>
    <property type="match status" value="1"/>
</dbReference>
<dbReference type="EMBL" id="LT629690">
    <property type="protein sequence ID" value="SDF70390.1"/>
    <property type="molecule type" value="Genomic_DNA"/>
</dbReference>
<comment type="subcellular location">
    <subcellularLocation>
        <location evidence="1">Cell membrane</location>
        <topology evidence="1">Multi-pass membrane protein</topology>
    </subcellularLocation>
</comment>
<keyword evidence="3 6" id="KW-0812">Transmembrane</keyword>